<evidence type="ECO:0000313" key="1">
    <source>
        <dbReference type="EMBL" id="MDO3380632.1"/>
    </source>
</evidence>
<name>A0ABT8T921_9GAMM</name>
<dbReference type="Gene3D" id="3.10.180.10">
    <property type="entry name" value="2,3-Dihydroxybiphenyl 1,2-Dioxygenase, domain 1"/>
    <property type="match status" value="1"/>
</dbReference>
<dbReference type="EMBL" id="JAULRT010000027">
    <property type="protein sequence ID" value="MDO3380632.1"/>
    <property type="molecule type" value="Genomic_DNA"/>
</dbReference>
<dbReference type="InterPro" id="IPR029068">
    <property type="entry name" value="Glyas_Bleomycin-R_OHBP_Dase"/>
</dbReference>
<keyword evidence="2" id="KW-1185">Reference proteome</keyword>
<protein>
    <recommendedName>
        <fullName evidence="3">Lactoylglutathione lyase</fullName>
    </recommendedName>
</protein>
<comment type="caution">
    <text evidence="1">The sequence shown here is derived from an EMBL/GenBank/DDBJ whole genome shotgun (WGS) entry which is preliminary data.</text>
</comment>
<dbReference type="SUPFAM" id="SSF54593">
    <property type="entry name" value="Glyoxalase/Bleomycin resistance protein/Dihydroxybiphenyl dioxygenase"/>
    <property type="match status" value="1"/>
</dbReference>
<dbReference type="RefSeq" id="WP_302710756.1">
    <property type="nucleotide sequence ID" value="NZ_JAULRT010000027.1"/>
</dbReference>
<evidence type="ECO:0008006" key="3">
    <source>
        <dbReference type="Google" id="ProtNLM"/>
    </source>
</evidence>
<reference evidence="1" key="1">
    <citation type="submission" date="2023-07" db="EMBL/GenBank/DDBJ databases">
        <title>Gilvimarinus algae sp. nov., isolated from the surface of Kelp.</title>
        <authorList>
            <person name="Sun Y.Y."/>
            <person name="Gong Y."/>
            <person name="Du Z.J."/>
        </authorList>
    </citation>
    <scope>NUCLEOTIDE SEQUENCE</scope>
    <source>
        <strain evidence="1">SDUM040014</strain>
    </source>
</reference>
<sequence>MDVDDIRVFIPSKNYEASQAFYQALGFRMSKASNDLSIFELGKSTFFLQRYYDKAFAENLMLQLIVPDIEKAYRTVAAIEGHDFRFEPIKNEPWGRVVYLWGPAGELWHITELQAR</sequence>
<evidence type="ECO:0000313" key="2">
    <source>
        <dbReference type="Proteomes" id="UP001168380"/>
    </source>
</evidence>
<accession>A0ABT8T921</accession>
<organism evidence="1 2">
    <name type="scientific">Gilvimarinus algae</name>
    <dbReference type="NCBI Taxonomy" id="3058037"/>
    <lineage>
        <taxon>Bacteria</taxon>
        <taxon>Pseudomonadati</taxon>
        <taxon>Pseudomonadota</taxon>
        <taxon>Gammaproteobacteria</taxon>
        <taxon>Cellvibrionales</taxon>
        <taxon>Cellvibrionaceae</taxon>
        <taxon>Gilvimarinus</taxon>
    </lineage>
</organism>
<dbReference type="Proteomes" id="UP001168380">
    <property type="component" value="Unassembled WGS sequence"/>
</dbReference>
<proteinExistence type="predicted"/>
<gene>
    <name evidence="1" type="ORF">QWI16_00520</name>
</gene>